<organism evidence="1 2">
    <name type="scientific">Stylophora pistillata</name>
    <name type="common">Smooth cauliflower coral</name>
    <dbReference type="NCBI Taxonomy" id="50429"/>
    <lineage>
        <taxon>Eukaryota</taxon>
        <taxon>Metazoa</taxon>
        <taxon>Cnidaria</taxon>
        <taxon>Anthozoa</taxon>
        <taxon>Hexacorallia</taxon>
        <taxon>Scleractinia</taxon>
        <taxon>Astrocoeniina</taxon>
        <taxon>Pocilloporidae</taxon>
        <taxon>Stylophora</taxon>
    </lineage>
</organism>
<reference evidence="2" key="1">
    <citation type="journal article" date="2017" name="bioRxiv">
        <title>Comparative analysis of the genomes of Stylophora pistillata and Acropora digitifera provides evidence for extensive differences between species of corals.</title>
        <authorList>
            <person name="Voolstra C.R."/>
            <person name="Li Y."/>
            <person name="Liew Y.J."/>
            <person name="Baumgarten S."/>
            <person name="Zoccola D."/>
            <person name="Flot J.-F."/>
            <person name="Tambutte S."/>
            <person name="Allemand D."/>
            <person name="Aranda M."/>
        </authorList>
    </citation>
    <scope>NUCLEOTIDE SEQUENCE [LARGE SCALE GENOMIC DNA]</scope>
</reference>
<dbReference type="Proteomes" id="UP000225706">
    <property type="component" value="Unassembled WGS sequence"/>
</dbReference>
<evidence type="ECO:0000313" key="2">
    <source>
        <dbReference type="Proteomes" id="UP000225706"/>
    </source>
</evidence>
<sequence length="303" mass="36530">MGEMDELPLQEMSQLWKNEEYRRYLTIFEKWLHESDWSAYRSLRDEDKQTIRDQSCKALSRLTYLWKSHNQEIHCLIQSIYYSSVKVKSFTIRELQVIAYNEYLRRILCREVMRFVDISIPQFIEASEFLLEETFLEQQTLKVEQNLRQCNNRPSDGDDYICALQRISVEFMETLYIYPLTDDYAYPERAGVYFIYYIGKTALYDGEVKPSIARPIYVGKSKKNISERLKDHREMIERAVDLEVDDFIVRLMLVDIKFYAGCIEEMLINYFMPKWNKERAWLSFGNARSETNSWNRYHIQNIR</sequence>
<dbReference type="AlphaFoldDB" id="A0A2B4S1X0"/>
<proteinExistence type="predicted"/>
<name>A0A2B4S1X0_STYPI</name>
<dbReference type="InterPro" id="IPR018575">
    <property type="entry name" value="Restrct_endonuc_II_Eco29kI"/>
</dbReference>
<protein>
    <recommendedName>
        <fullName evidence="3">GIY-YIG domain-containing protein</fullName>
    </recommendedName>
</protein>
<comment type="caution">
    <text evidence="1">The sequence shown here is derived from an EMBL/GenBank/DDBJ whole genome shotgun (WGS) entry which is preliminary data.</text>
</comment>
<gene>
    <name evidence="1" type="ORF">AWC38_SpisGene12684</name>
</gene>
<evidence type="ECO:0000313" key="1">
    <source>
        <dbReference type="EMBL" id="PFX22790.1"/>
    </source>
</evidence>
<evidence type="ECO:0008006" key="3">
    <source>
        <dbReference type="Google" id="ProtNLM"/>
    </source>
</evidence>
<accession>A0A2B4S1X0</accession>
<dbReference type="EMBL" id="LSMT01000229">
    <property type="protein sequence ID" value="PFX22790.1"/>
    <property type="molecule type" value="Genomic_DNA"/>
</dbReference>
<keyword evidence="2" id="KW-1185">Reference proteome</keyword>
<dbReference type="Pfam" id="PF09517">
    <property type="entry name" value="RE_Eco29kI"/>
    <property type="match status" value="1"/>
</dbReference>
<dbReference type="OrthoDB" id="10557561at2759"/>